<dbReference type="EMBL" id="GL348713">
    <property type="protein sequence ID" value="EFH66064.1"/>
    <property type="molecule type" value="Genomic_DNA"/>
</dbReference>
<accession>D7KKQ5</accession>
<organism evidence="2">
    <name type="scientific">Arabidopsis lyrata subsp. lyrata</name>
    <name type="common">Lyre-leaved rock-cress</name>
    <dbReference type="NCBI Taxonomy" id="81972"/>
    <lineage>
        <taxon>Eukaryota</taxon>
        <taxon>Viridiplantae</taxon>
        <taxon>Streptophyta</taxon>
        <taxon>Embryophyta</taxon>
        <taxon>Tracheophyta</taxon>
        <taxon>Spermatophyta</taxon>
        <taxon>Magnoliopsida</taxon>
        <taxon>eudicotyledons</taxon>
        <taxon>Gunneridae</taxon>
        <taxon>Pentapetalae</taxon>
        <taxon>rosids</taxon>
        <taxon>malvids</taxon>
        <taxon>Brassicales</taxon>
        <taxon>Brassicaceae</taxon>
        <taxon>Camelineae</taxon>
        <taxon>Arabidopsis</taxon>
    </lineage>
</organism>
<gene>
    <name evidence="1" type="ORF">ARALYDRAFT_888306</name>
</gene>
<keyword evidence="2" id="KW-1185">Reference proteome</keyword>
<dbReference type="Gramene" id="scaffold_101100.1">
    <property type="protein sequence ID" value="scaffold_101100.1"/>
    <property type="gene ID" value="scaffold_101100.1"/>
</dbReference>
<sequence length="54" mass="6046">MEPENNELDLKTDEAISAESEARRLQLARANDWPLRICFFVGMMTSLPACGSNC</sequence>
<name>D7KKQ5_ARALL</name>
<dbReference type="HOGENOM" id="CLU_3053042_0_0_1"/>
<dbReference type="AlphaFoldDB" id="D7KKQ5"/>
<dbReference type="Proteomes" id="UP000008694">
    <property type="component" value="Unassembled WGS sequence"/>
</dbReference>
<protein>
    <submittedName>
        <fullName evidence="1">Expressed protein</fullName>
    </submittedName>
</protein>
<dbReference type="KEGG" id="aly:9328629"/>
<proteinExistence type="predicted"/>
<reference evidence="2" key="1">
    <citation type="journal article" date="2011" name="Nat. Genet.">
        <title>The Arabidopsis lyrata genome sequence and the basis of rapid genome size change.</title>
        <authorList>
            <person name="Hu T.T."/>
            <person name="Pattyn P."/>
            <person name="Bakker E.G."/>
            <person name="Cao J."/>
            <person name="Cheng J.-F."/>
            <person name="Clark R.M."/>
            <person name="Fahlgren N."/>
            <person name="Fawcett J.A."/>
            <person name="Grimwood J."/>
            <person name="Gundlach H."/>
            <person name="Haberer G."/>
            <person name="Hollister J.D."/>
            <person name="Ossowski S."/>
            <person name="Ottilar R.P."/>
            <person name="Salamov A.A."/>
            <person name="Schneeberger K."/>
            <person name="Spannagl M."/>
            <person name="Wang X."/>
            <person name="Yang L."/>
            <person name="Nasrallah M.E."/>
            <person name="Bergelson J."/>
            <person name="Carrington J.C."/>
            <person name="Gaut B.S."/>
            <person name="Schmutz J."/>
            <person name="Mayer K.F.X."/>
            <person name="Van de Peer Y."/>
            <person name="Grigoriev I.V."/>
            <person name="Nordborg M."/>
            <person name="Weigel D."/>
            <person name="Guo Y.-L."/>
        </authorList>
    </citation>
    <scope>NUCLEOTIDE SEQUENCE [LARGE SCALE GENOMIC DNA]</scope>
    <source>
        <strain evidence="2">cv. MN47</strain>
    </source>
</reference>
<evidence type="ECO:0000313" key="1">
    <source>
        <dbReference type="EMBL" id="EFH66064.1"/>
    </source>
</evidence>
<evidence type="ECO:0000313" key="2">
    <source>
        <dbReference type="Proteomes" id="UP000008694"/>
    </source>
</evidence>